<keyword evidence="2" id="KW-1185">Reference proteome</keyword>
<dbReference type="AlphaFoldDB" id="A0A9X1WDB6"/>
<reference evidence="1" key="1">
    <citation type="submission" date="2021-11" db="EMBL/GenBank/DDBJ databases">
        <title>Vibrio ZSDE26 sp. nov. and Vibrio ZSDZ34 sp. nov., isolated from coastal seawater in Qingdao.</title>
        <authorList>
            <person name="Zhang P."/>
        </authorList>
    </citation>
    <scope>NUCLEOTIDE SEQUENCE</scope>
    <source>
        <strain evidence="1">ZSDZ34</strain>
    </source>
</reference>
<dbReference type="InterPro" id="IPR036692">
    <property type="entry name" value="Shew3726-like_sf"/>
</dbReference>
<dbReference type="Proteomes" id="UP001139488">
    <property type="component" value="Unassembled WGS sequence"/>
</dbReference>
<name>A0A9X1WDB6_9VIBR</name>
<dbReference type="EMBL" id="JAJNNZ010000017">
    <property type="protein sequence ID" value="MCJ2378513.1"/>
    <property type="molecule type" value="Genomic_DNA"/>
</dbReference>
<sequence length="84" mass="9673">MNQSILFSDEVIWQEDAIEFHAQHSGMLIRCYIRLESLQAFSSQTIESKCEALDIFEIHRFDIEDKAEALIEDESFCADGSITL</sequence>
<evidence type="ECO:0000313" key="1">
    <source>
        <dbReference type="EMBL" id="MCJ2378513.1"/>
    </source>
</evidence>
<dbReference type="SUPFAM" id="SSF160272">
    <property type="entry name" value="Shew3726-like"/>
    <property type="match status" value="1"/>
</dbReference>
<dbReference type="InterPro" id="IPR009962">
    <property type="entry name" value="DUF1488"/>
</dbReference>
<dbReference type="Pfam" id="PF07369">
    <property type="entry name" value="DUF1488"/>
    <property type="match status" value="1"/>
</dbReference>
<evidence type="ECO:0000313" key="2">
    <source>
        <dbReference type="Proteomes" id="UP001139488"/>
    </source>
</evidence>
<protein>
    <submittedName>
        <fullName evidence="1">DUF1488 domain-containing protein</fullName>
    </submittedName>
</protein>
<accession>A0A9X1WDB6</accession>
<dbReference type="RefSeq" id="WP_244358869.1">
    <property type="nucleotide sequence ID" value="NZ_JAJNNZ010000017.1"/>
</dbReference>
<dbReference type="Gene3D" id="3.30.160.140">
    <property type="entry name" value="Shew3726-like"/>
    <property type="match status" value="1"/>
</dbReference>
<proteinExistence type="predicted"/>
<organism evidence="1 2">
    <name type="scientific">Vibrio gelatinilyticus</name>
    <dbReference type="NCBI Taxonomy" id="2893468"/>
    <lineage>
        <taxon>Bacteria</taxon>
        <taxon>Pseudomonadati</taxon>
        <taxon>Pseudomonadota</taxon>
        <taxon>Gammaproteobacteria</taxon>
        <taxon>Vibrionales</taxon>
        <taxon>Vibrionaceae</taxon>
        <taxon>Vibrio</taxon>
    </lineage>
</organism>
<gene>
    <name evidence="1" type="ORF">LNL84_16990</name>
</gene>
<comment type="caution">
    <text evidence="1">The sequence shown here is derived from an EMBL/GenBank/DDBJ whole genome shotgun (WGS) entry which is preliminary data.</text>
</comment>